<dbReference type="eggNOG" id="COG4947">
    <property type="taxonomic scope" value="Bacteria"/>
</dbReference>
<proteinExistence type="predicted"/>
<dbReference type="PANTHER" id="PTHR48098:SF3">
    <property type="entry name" value="IRON(III) ENTEROBACTIN ESTERASE"/>
    <property type="match status" value="1"/>
</dbReference>
<dbReference type="KEGG" id="eac:EAL2_808p06110"/>
<reference evidence="1 2" key="1">
    <citation type="journal article" date="2014" name="Genome Announc.">
        <title>Complete Genome Sequence of Amino Acid-Utilizing Eubacterium acidaminophilum al-2 (DSM 3953).</title>
        <authorList>
            <person name="Poehlein A."/>
            <person name="Andreesen J.R."/>
            <person name="Daniel R."/>
        </authorList>
    </citation>
    <scope>NUCLEOTIDE SEQUENCE [LARGE SCALE GENOMIC DNA]</scope>
    <source>
        <strain evidence="1 2">DSM 3953</strain>
        <plasmid evidence="2">Plasmid EAL2_808p</plasmid>
    </source>
</reference>
<dbReference type="PATRIC" id="fig|1286171.3.peg.2795"/>
<dbReference type="RefSeq" id="WP_025436959.1">
    <property type="nucleotide sequence ID" value="NZ_CP007453.1"/>
</dbReference>
<evidence type="ECO:0000313" key="2">
    <source>
        <dbReference type="Proteomes" id="UP000019591"/>
    </source>
</evidence>
<dbReference type="AlphaFoldDB" id="W8T8U9"/>
<name>W8T8U9_PEPAC</name>
<sequence>MHVEYHEFYSFKLNRMMEFKSYGHAGKPMIVFPSSGGRFFEYEDFDMIEACAPFIDKGLIRVYTPDSIDNETWFNDAAWAGDRARRHNAYDSYIIEELVPFIREHAAYSGPMIATGCSMGAYHSANFYFRHPDVFDTVIALSGIYDARYFVGESLGDTDVYLNSPVDYLFNMTDHRYLEAYGRGNIIICTGQGDWEEDSVRDTRALEAVLSAKGIPAWIDYWGHDVNHDWPWWRVQMPYFLGKLHEQRKL</sequence>
<organism evidence="1 2">
    <name type="scientific">Peptoclostridium acidaminophilum DSM 3953</name>
    <dbReference type="NCBI Taxonomy" id="1286171"/>
    <lineage>
        <taxon>Bacteria</taxon>
        <taxon>Bacillati</taxon>
        <taxon>Bacillota</taxon>
        <taxon>Clostridia</taxon>
        <taxon>Peptostreptococcales</taxon>
        <taxon>Peptoclostridiaceae</taxon>
        <taxon>Peptoclostridium</taxon>
    </lineage>
</organism>
<accession>W8T8U9</accession>
<dbReference type="InterPro" id="IPR000801">
    <property type="entry name" value="Esterase-like"/>
</dbReference>
<dbReference type="Pfam" id="PF00756">
    <property type="entry name" value="Esterase"/>
    <property type="match status" value="1"/>
</dbReference>
<dbReference type="SUPFAM" id="SSF53474">
    <property type="entry name" value="alpha/beta-Hydrolases"/>
    <property type="match status" value="1"/>
</dbReference>
<geneLocation type="plasmid" evidence="1 2">
    <name>EAL2_808p</name>
</geneLocation>
<gene>
    <name evidence="1" type="ORF">EAL2_808p06110</name>
</gene>
<dbReference type="HOGENOM" id="CLU_090325_0_0_9"/>
<dbReference type="Gene3D" id="3.40.50.1820">
    <property type="entry name" value="alpha/beta hydrolase"/>
    <property type="match status" value="1"/>
</dbReference>
<dbReference type="InterPro" id="IPR029058">
    <property type="entry name" value="AB_hydrolase_fold"/>
</dbReference>
<evidence type="ECO:0000313" key="1">
    <source>
        <dbReference type="EMBL" id="AHM58114.1"/>
    </source>
</evidence>
<keyword evidence="1" id="KW-0614">Plasmid</keyword>
<dbReference type="Proteomes" id="UP000019591">
    <property type="component" value="Plasmid EAL2_808p"/>
</dbReference>
<dbReference type="OrthoDB" id="9775130at2"/>
<dbReference type="InterPro" id="IPR050583">
    <property type="entry name" value="Mycobacterial_A85_antigen"/>
</dbReference>
<dbReference type="EMBL" id="CP007453">
    <property type="protein sequence ID" value="AHM58114.1"/>
    <property type="molecule type" value="Genomic_DNA"/>
</dbReference>
<keyword evidence="2" id="KW-1185">Reference proteome</keyword>
<protein>
    <submittedName>
        <fullName evidence="1">Esterase</fullName>
    </submittedName>
</protein>
<dbReference type="PANTHER" id="PTHR48098">
    <property type="entry name" value="ENTEROCHELIN ESTERASE-RELATED"/>
    <property type="match status" value="1"/>
</dbReference>